<proteinExistence type="inferred from homology"/>
<keyword evidence="11" id="KW-1185">Reference proteome</keyword>
<keyword evidence="4 7" id="KW-0812">Transmembrane</keyword>
<dbReference type="PROSITE" id="PS50253">
    <property type="entry name" value="COX3"/>
    <property type="match status" value="1"/>
</dbReference>
<feature type="transmembrane region" description="Helical" evidence="8">
    <location>
        <begin position="23"/>
        <end position="48"/>
    </location>
</feature>
<protein>
    <submittedName>
        <fullName evidence="10">Cytochrome c oxidase, subunit III</fullName>
    </submittedName>
</protein>
<evidence type="ECO:0000313" key="10">
    <source>
        <dbReference type="EMBL" id="BBA32903.1"/>
    </source>
</evidence>
<evidence type="ECO:0000313" key="11">
    <source>
        <dbReference type="Proteomes" id="UP000266313"/>
    </source>
</evidence>
<keyword evidence="5 8" id="KW-1133">Transmembrane helix</keyword>
<dbReference type="PANTHER" id="PTHR11403:SF2">
    <property type="entry name" value="CYTOCHROME BO(3) UBIQUINOL OXIDASE SUBUNIT 3"/>
    <property type="match status" value="1"/>
</dbReference>
<evidence type="ECO:0000256" key="4">
    <source>
        <dbReference type="ARBA" id="ARBA00022692"/>
    </source>
</evidence>
<gene>
    <name evidence="10" type="ORF">sS8_0938</name>
</gene>
<sequence length="202" mass="22918">MNAETRFDAGELPRLPADYRAPLWWGIVGLILVESVVFATLITSYFYLGIDQPEWPPAGTKTPDLVKPTLGTLVLMASSLPMHWADRGITRGDQTALRWGLLLSIALAVTFLVLKYIEYSQMGYRWYTHSYGSIAWTIIGFHSTHVIALILKTVVVSALAWIGYFSERRSLAVVVNGIYWHFVVVVWIPLYATLYWVPRILK</sequence>
<evidence type="ECO:0000256" key="8">
    <source>
        <dbReference type="SAM" id="Phobius"/>
    </source>
</evidence>
<dbReference type="AlphaFoldDB" id="A0A250KMJ2"/>
<evidence type="ECO:0000256" key="3">
    <source>
        <dbReference type="ARBA" id="ARBA00022475"/>
    </source>
</evidence>
<evidence type="ECO:0000256" key="1">
    <source>
        <dbReference type="ARBA" id="ARBA00004651"/>
    </source>
</evidence>
<dbReference type="GO" id="GO:0005886">
    <property type="term" value="C:plasma membrane"/>
    <property type="evidence" value="ECO:0007669"/>
    <property type="project" value="UniProtKB-SubCell"/>
</dbReference>
<dbReference type="Pfam" id="PF00510">
    <property type="entry name" value="COX3"/>
    <property type="match status" value="1"/>
</dbReference>
<evidence type="ECO:0000256" key="5">
    <source>
        <dbReference type="ARBA" id="ARBA00022989"/>
    </source>
</evidence>
<dbReference type="CDD" id="cd00386">
    <property type="entry name" value="Heme_Cu_Oxidase_III_like"/>
    <property type="match status" value="1"/>
</dbReference>
<dbReference type="InterPro" id="IPR035973">
    <property type="entry name" value="Cyt_c_oxidase_su3-like_sf"/>
</dbReference>
<dbReference type="SUPFAM" id="SSF81452">
    <property type="entry name" value="Cytochrome c oxidase subunit III-like"/>
    <property type="match status" value="1"/>
</dbReference>
<dbReference type="RefSeq" id="WP_119628602.1">
    <property type="nucleotide sequence ID" value="NZ_AP017928.1"/>
</dbReference>
<dbReference type="Proteomes" id="UP000266313">
    <property type="component" value="Chromosome"/>
</dbReference>
<dbReference type="InterPro" id="IPR000298">
    <property type="entry name" value="Cyt_c_oxidase-like_su3"/>
</dbReference>
<evidence type="ECO:0000256" key="7">
    <source>
        <dbReference type="RuleBase" id="RU003376"/>
    </source>
</evidence>
<comment type="subcellular location">
    <subcellularLocation>
        <location evidence="1 7">Cell membrane</location>
        <topology evidence="1 7">Multi-pass membrane protein</topology>
    </subcellularLocation>
</comment>
<evidence type="ECO:0000256" key="2">
    <source>
        <dbReference type="ARBA" id="ARBA00010581"/>
    </source>
</evidence>
<comment type="similarity">
    <text evidence="2 7">Belongs to the cytochrome c oxidase subunit 3 family.</text>
</comment>
<dbReference type="GO" id="GO:0019646">
    <property type="term" value="P:aerobic electron transport chain"/>
    <property type="evidence" value="ECO:0007669"/>
    <property type="project" value="InterPro"/>
</dbReference>
<dbReference type="InterPro" id="IPR013833">
    <property type="entry name" value="Cyt_c_oxidase_su3_a-hlx"/>
</dbReference>
<dbReference type="EMBL" id="AP017928">
    <property type="protein sequence ID" value="BBA32903.1"/>
    <property type="molecule type" value="Genomic_DNA"/>
</dbReference>
<feature type="domain" description="Heme-copper oxidase subunit III family profile" evidence="9">
    <location>
        <begin position="1"/>
        <end position="199"/>
    </location>
</feature>
<evidence type="ECO:0000256" key="6">
    <source>
        <dbReference type="ARBA" id="ARBA00023136"/>
    </source>
</evidence>
<dbReference type="KEGG" id="mmai:sS8_0938"/>
<name>A0A250KMJ2_9GAMM</name>
<dbReference type="Gene3D" id="1.20.120.80">
    <property type="entry name" value="Cytochrome c oxidase, subunit III, four-helix bundle"/>
    <property type="match status" value="1"/>
</dbReference>
<organism evidence="10 11">
    <name type="scientific">Methylocaldum marinum</name>
    <dbReference type="NCBI Taxonomy" id="1432792"/>
    <lineage>
        <taxon>Bacteria</taxon>
        <taxon>Pseudomonadati</taxon>
        <taxon>Pseudomonadota</taxon>
        <taxon>Gammaproteobacteria</taxon>
        <taxon>Methylococcales</taxon>
        <taxon>Methylococcaceae</taxon>
        <taxon>Methylocaldum</taxon>
    </lineage>
</organism>
<feature type="transmembrane region" description="Helical" evidence="8">
    <location>
        <begin position="138"/>
        <end position="166"/>
    </location>
</feature>
<dbReference type="PANTHER" id="PTHR11403">
    <property type="entry name" value="CYTOCHROME C OXIDASE SUBUNIT III"/>
    <property type="match status" value="1"/>
</dbReference>
<dbReference type="GO" id="GO:0004129">
    <property type="term" value="F:cytochrome-c oxidase activity"/>
    <property type="evidence" value="ECO:0007669"/>
    <property type="project" value="InterPro"/>
</dbReference>
<dbReference type="OrthoDB" id="9810850at2"/>
<accession>A0A250KMJ2</accession>
<reference evidence="10 11" key="1">
    <citation type="submission" date="2016-12" db="EMBL/GenBank/DDBJ databases">
        <title>Genome sequencing of Methylocaldum marinum.</title>
        <authorList>
            <person name="Takeuchi M."/>
            <person name="Kamagata Y."/>
            <person name="Hiraoka S."/>
            <person name="Oshima K."/>
            <person name="Hattori M."/>
            <person name="Iwasaki W."/>
        </authorList>
    </citation>
    <scope>NUCLEOTIDE SEQUENCE [LARGE SCALE GENOMIC DNA]</scope>
    <source>
        <strain evidence="10 11">S8</strain>
    </source>
</reference>
<keyword evidence="3" id="KW-1003">Cell membrane</keyword>
<dbReference type="InterPro" id="IPR024791">
    <property type="entry name" value="Cyt_c/ubiquinol_Oxase_su3"/>
</dbReference>
<feature type="transmembrane region" description="Helical" evidence="8">
    <location>
        <begin position="178"/>
        <end position="197"/>
    </location>
</feature>
<evidence type="ECO:0000259" key="9">
    <source>
        <dbReference type="PROSITE" id="PS50253"/>
    </source>
</evidence>
<feature type="transmembrane region" description="Helical" evidence="8">
    <location>
        <begin position="97"/>
        <end position="117"/>
    </location>
</feature>
<keyword evidence="6 8" id="KW-0472">Membrane</keyword>